<feature type="region of interest" description="Disordered" evidence="6">
    <location>
        <begin position="61"/>
        <end position="89"/>
    </location>
</feature>
<dbReference type="SUPFAM" id="SSF57701">
    <property type="entry name" value="Zn2/Cys6 DNA-binding domain"/>
    <property type="match status" value="1"/>
</dbReference>
<feature type="compositionally biased region" description="Polar residues" evidence="6">
    <location>
        <begin position="69"/>
        <end position="81"/>
    </location>
</feature>
<evidence type="ECO:0000256" key="3">
    <source>
        <dbReference type="ARBA" id="ARBA00023125"/>
    </source>
</evidence>
<evidence type="ECO:0000256" key="2">
    <source>
        <dbReference type="ARBA" id="ARBA00023015"/>
    </source>
</evidence>
<name>A0A194X089_MOLSC</name>
<dbReference type="GO" id="GO:0045122">
    <property type="term" value="P:aflatoxin biosynthetic process"/>
    <property type="evidence" value="ECO:0007669"/>
    <property type="project" value="InterPro"/>
</dbReference>
<organism evidence="8 9">
    <name type="scientific">Mollisia scopiformis</name>
    <name type="common">Conifer needle endophyte fungus</name>
    <name type="synonym">Phialocephala scopiformis</name>
    <dbReference type="NCBI Taxonomy" id="149040"/>
    <lineage>
        <taxon>Eukaryota</taxon>
        <taxon>Fungi</taxon>
        <taxon>Dikarya</taxon>
        <taxon>Ascomycota</taxon>
        <taxon>Pezizomycotina</taxon>
        <taxon>Leotiomycetes</taxon>
        <taxon>Helotiales</taxon>
        <taxon>Mollisiaceae</taxon>
        <taxon>Mollisia</taxon>
    </lineage>
</organism>
<gene>
    <name evidence="8" type="ORF">LY89DRAFT_754499</name>
</gene>
<dbReference type="Pfam" id="PF00172">
    <property type="entry name" value="Zn_clus"/>
    <property type="match status" value="1"/>
</dbReference>
<dbReference type="PRINTS" id="PR00755">
    <property type="entry name" value="AFLATOXINBRP"/>
</dbReference>
<evidence type="ECO:0000313" key="8">
    <source>
        <dbReference type="EMBL" id="KUJ13610.1"/>
    </source>
</evidence>
<dbReference type="GO" id="GO:0003677">
    <property type="term" value="F:DNA binding"/>
    <property type="evidence" value="ECO:0007669"/>
    <property type="project" value="UniProtKB-KW"/>
</dbReference>
<dbReference type="InterPro" id="IPR013700">
    <property type="entry name" value="AflR"/>
</dbReference>
<feature type="region of interest" description="Disordered" evidence="6">
    <location>
        <begin position="200"/>
        <end position="224"/>
    </location>
</feature>
<keyword evidence="2" id="KW-0805">Transcription regulation</keyword>
<dbReference type="OrthoDB" id="2740448at2759"/>
<dbReference type="PROSITE" id="PS00463">
    <property type="entry name" value="ZN2_CY6_FUNGAL_1"/>
    <property type="match status" value="1"/>
</dbReference>
<dbReference type="InterPro" id="IPR036864">
    <property type="entry name" value="Zn2-C6_fun-type_DNA-bd_sf"/>
</dbReference>
<feature type="region of interest" description="Disordered" evidence="6">
    <location>
        <begin position="324"/>
        <end position="347"/>
    </location>
</feature>
<dbReference type="GO" id="GO:0000981">
    <property type="term" value="F:DNA-binding transcription factor activity, RNA polymerase II-specific"/>
    <property type="evidence" value="ECO:0007669"/>
    <property type="project" value="InterPro"/>
</dbReference>
<dbReference type="Gene3D" id="4.10.240.10">
    <property type="entry name" value="Zn(2)-C6 fungal-type DNA-binding domain"/>
    <property type="match status" value="1"/>
</dbReference>
<dbReference type="GeneID" id="28831056"/>
<keyword evidence="1" id="KW-0479">Metal-binding</keyword>
<dbReference type="PROSITE" id="PS50048">
    <property type="entry name" value="ZN2_CY6_FUNGAL_2"/>
    <property type="match status" value="1"/>
</dbReference>
<protein>
    <recommendedName>
        <fullName evidence="7">Zn(2)-C6 fungal-type domain-containing protein</fullName>
    </recommendedName>
</protein>
<dbReference type="RefSeq" id="XP_018067965.1">
    <property type="nucleotide sequence ID" value="XM_018221330.1"/>
</dbReference>
<evidence type="ECO:0000256" key="1">
    <source>
        <dbReference type="ARBA" id="ARBA00022723"/>
    </source>
</evidence>
<dbReference type="PANTHER" id="PTHR31069">
    <property type="entry name" value="OLEATE-ACTIVATED TRANSCRIPTION FACTOR 1-RELATED"/>
    <property type="match status" value="1"/>
</dbReference>
<keyword evidence="3" id="KW-0238">DNA-binding</keyword>
<feature type="region of interest" description="Disordered" evidence="6">
    <location>
        <begin position="99"/>
        <end position="118"/>
    </location>
</feature>
<feature type="compositionally biased region" description="Low complexity" evidence="6">
    <location>
        <begin position="200"/>
        <end position="221"/>
    </location>
</feature>
<dbReference type="PANTHER" id="PTHR31069:SF31">
    <property type="entry name" value="MONODICTYPHENONE CLUSTER TRANSCRIPTION FACTOR-RELATED"/>
    <property type="match status" value="1"/>
</dbReference>
<dbReference type="GO" id="GO:0005634">
    <property type="term" value="C:nucleus"/>
    <property type="evidence" value="ECO:0007669"/>
    <property type="project" value="InterPro"/>
</dbReference>
<keyword evidence="5" id="KW-0539">Nucleus</keyword>
<dbReference type="InterPro" id="IPR001138">
    <property type="entry name" value="Zn2Cys6_DnaBD"/>
</dbReference>
<evidence type="ECO:0000256" key="4">
    <source>
        <dbReference type="ARBA" id="ARBA00023163"/>
    </source>
</evidence>
<evidence type="ECO:0000313" key="9">
    <source>
        <dbReference type="Proteomes" id="UP000070700"/>
    </source>
</evidence>
<evidence type="ECO:0000259" key="7">
    <source>
        <dbReference type="PROSITE" id="PS50048"/>
    </source>
</evidence>
<sequence length="456" mass="49497">MAALQPALENTPRPTTFKLRDSCHACASSKVKCHKEKPTCSRCAKRGITCEYFVTKRVGRKHENRSTDKSYTTAKTPQSNIPIPIEPASQSTSSEMNYFLSPGLLQPSPGQTTTSNSSDNFSTLFSPVDSFLSSVLTSLSTGFDDFSNTSVFPESSDFDMLNQSNFYLGDGNNSSKSGTDSVGFLNAQVNYSIFDEPVSELSNLSQPQSPPSSHGSSTSDLQGNHTVHTSADSPCFCLIRGLGLMKQLSPIAPAAQTISTGEGNQTTTSQTPTVQTVIAENEQIVEAVGNMLQCQCAQDGYLLTIMALIVFKVLGWYAAAARGTSASEDDNRSPTKPPHSRKPSCHAEQVLQDPTVVGDYCLDGEDLGRMAAQLVLNELHRVQRVVNQLSDKLKAYGGEVRGMDTVKSGTEGRQNFLSDSETNSPFSVLMLDQLETDIRKRLTALSLNIIDMLRRE</sequence>
<dbReference type="KEGG" id="psco:LY89DRAFT_754499"/>
<evidence type="ECO:0000256" key="6">
    <source>
        <dbReference type="SAM" id="MobiDB-lite"/>
    </source>
</evidence>
<dbReference type="GO" id="GO:0008270">
    <property type="term" value="F:zinc ion binding"/>
    <property type="evidence" value="ECO:0007669"/>
    <property type="project" value="InterPro"/>
</dbReference>
<dbReference type="CDD" id="cd00067">
    <property type="entry name" value="GAL4"/>
    <property type="match status" value="1"/>
</dbReference>
<dbReference type="AlphaFoldDB" id="A0A194X089"/>
<dbReference type="InParanoid" id="A0A194X089"/>
<keyword evidence="4" id="KW-0804">Transcription</keyword>
<dbReference type="Pfam" id="PF08493">
    <property type="entry name" value="AflR"/>
    <property type="match status" value="1"/>
</dbReference>
<reference evidence="8 9" key="1">
    <citation type="submission" date="2015-10" db="EMBL/GenBank/DDBJ databases">
        <title>Full genome of DAOMC 229536 Phialocephala scopiformis, a fungal endophyte of spruce producing the potent anti-insectan compound rugulosin.</title>
        <authorList>
            <consortium name="DOE Joint Genome Institute"/>
            <person name="Walker A.K."/>
            <person name="Frasz S.L."/>
            <person name="Seifert K.A."/>
            <person name="Miller J.D."/>
            <person name="Mondo S.J."/>
            <person name="Labutti K."/>
            <person name="Lipzen A."/>
            <person name="Dockter R."/>
            <person name="Kennedy M."/>
            <person name="Grigoriev I.V."/>
            <person name="Spatafora J.W."/>
        </authorList>
    </citation>
    <scope>NUCLEOTIDE SEQUENCE [LARGE SCALE GENOMIC DNA]</scope>
    <source>
        <strain evidence="8 9">CBS 120377</strain>
    </source>
</reference>
<proteinExistence type="predicted"/>
<dbReference type="EMBL" id="KQ947422">
    <property type="protein sequence ID" value="KUJ13610.1"/>
    <property type="molecule type" value="Genomic_DNA"/>
</dbReference>
<keyword evidence="9" id="KW-1185">Reference proteome</keyword>
<dbReference type="SMART" id="SM00066">
    <property type="entry name" value="GAL4"/>
    <property type="match status" value="1"/>
</dbReference>
<dbReference type="Proteomes" id="UP000070700">
    <property type="component" value="Unassembled WGS sequence"/>
</dbReference>
<accession>A0A194X089</accession>
<feature type="domain" description="Zn(2)-C6 fungal-type" evidence="7">
    <location>
        <begin position="22"/>
        <end position="52"/>
    </location>
</feature>
<evidence type="ECO:0000256" key="5">
    <source>
        <dbReference type="ARBA" id="ARBA00023242"/>
    </source>
</evidence>
<dbReference type="InterPro" id="IPR050675">
    <property type="entry name" value="OAF3"/>
</dbReference>